<evidence type="ECO:0000313" key="10">
    <source>
        <dbReference type="EMBL" id="GAU08582.1"/>
    </source>
</evidence>
<evidence type="ECO:0000256" key="5">
    <source>
        <dbReference type="ARBA" id="ARBA00022827"/>
    </source>
</evidence>
<dbReference type="SUPFAM" id="SSF51905">
    <property type="entry name" value="FAD/NAD(P)-binding domain"/>
    <property type="match status" value="1"/>
</dbReference>
<dbReference type="PROSITE" id="PS51379">
    <property type="entry name" value="4FE4S_FER_2"/>
    <property type="match status" value="3"/>
</dbReference>
<organism evidence="10 11">
    <name type="scientific">Desulfoplanes formicivorans</name>
    <dbReference type="NCBI Taxonomy" id="1592317"/>
    <lineage>
        <taxon>Bacteria</taxon>
        <taxon>Pseudomonadati</taxon>
        <taxon>Thermodesulfobacteriota</taxon>
        <taxon>Desulfovibrionia</taxon>
        <taxon>Desulfovibrionales</taxon>
        <taxon>Desulfoplanaceae</taxon>
        <taxon>Desulfoplanes</taxon>
    </lineage>
</organism>
<keyword evidence="8" id="KW-0411">Iron-sulfur</keyword>
<comment type="similarity">
    <text evidence="2">Belongs to the HdrA family.</text>
</comment>
<name>A0A194AET2_9BACT</name>
<keyword evidence="11" id="KW-1185">Reference proteome</keyword>
<dbReference type="GO" id="GO:0046872">
    <property type="term" value="F:metal ion binding"/>
    <property type="evidence" value="ECO:0007669"/>
    <property type="project" value="UniProtKB-KW"/>
</dbReference>
<evidence type="ECO:0000259" key="9">
    <source>
        <dbReference type="PROSITE" id="PS51379"/>
    </source>
</evidence>
<keyword evidence="7" id="KW-0408">Iron</keyword>
<accession>A0A194AET2</accession>
<dbReference type="AlphaFoldDB" id="A0A194AET2"/>
<evidence type="ECO:0000256" key="7">
    <source>
        <dbReference type="ARBA" id="ARBA00023004"/>
    </source>
</evidence>
<feature type="domain" description="4Fe-4S ferredoxin-type" evidence="9">
    <location>
        <begin position="235"/>
        <end position="265"/>
    </location>
</feature>
<dbReference type="Proteomes" id="UP000095200">
    <property type="component" value="Unassembled WGS sequence"/>
</dbReference>
<dbReference type="Pfam" id="PF12838">
    <property type="entry name" value="Fer4_7"/>
    <property type="match status" value="1"/>
</dbReference>
<feature type="domain" description="4Fe-4S ferredoxin-type" evidence="9">
    <location>
        <begin position="593"/>
        <end position="622"/>
    </location>
</feature>
<dbReference type="PANTHER" id="PTHR43498:SF1">
    <property type="entry name" value="COB--COM HETERODISULFIDE REDUCTASE IRON-SULFUR SUBUNIT A"/>
    <property type="match status" value="1"/>
</dbReference>
<dbReference type="PANTHER" id="PTHR43498">
    <property type="entry name" value="FERREDOXIN:COB-COM HETERODISULFIDE REDUCTASE SUBUNIT A"/>
    <property type="match status" value="1"/>
</dbReference>
<proteinExistence type="inferred from homology"/>
<sequence length="669" mass="72120">MVKVGVYVCHCGTNIAGVVDVEAVRAFAETLPGVALARRSLFMCSDTGQEMIKQDIRDGLVDRVVVAACTPRTHEPIFRAACEAAGLNKYLFEMANIRDQDSWVHGQDHAGATEKAKKIVSSAVAKATHLKPLEDKFVDVEPTALVIGGGVGGIFSALELGGMGYKTYLVEKQPSIGGVMAQLDKTFPTNDCSACILTPVMVDAGNHPNIELLTYSEVESVDGYIGNFTVKVRRKQTYIDWNKCTGCGACAEACPAKVPDEFNCGLNERGAAYIHFPQAVPKKAVIDMEHCINCAGRKIGTEPKISKKTGKPMLAPCEKACPADAINRSLPLNPEGELIELKIGTIVVATGYKVMGKESFKEYAPQSPNVITALQLERIISATGPTGGKLLRPSDQVKPKTLTFVSCVGSRDERYHTYCSRVCCMYMIKQARLLKEKYPDLNINMHFIDVRCAGKDYDEYYVGARKMGINIFKGKVGGVEMLPDDKLRVLAYDMESGTPMEYESDLVVLATAIESNEDARKVAQVTGLQFCGAHFFRELHPKLGPVETSVEGLFVAGCCQGPKDIPDTVSQAKGAAAAAAVPLAQGKVKIEPIISEVHPEKCSGCGICVPLCPYDAITLKPYGDRPRAQIDITQCHGCGVCTAACPSGAIVLHGYTEDQIFSQIAALTA</sequence>
<evidence type="ECO:0000256" key="2">
    <source>
        <dbReference type="ARBA" id="ARBA00006561"/>
    </source>
</evidence>
<evidence type="ECO:0000256" key="6">
    <source>
        <dbReference type="ARBA" id="ARBA00023002"/>
    </source>
</evidence>
<dbReference type="RefSeq" id="WP_069858212.1">
    <property type="nucleotide sequence ID" value="NZ_BDFE01000015.1"/>
</dbReference>
<keyword evidence="5" id="KW-0274">FAD</keyword>
<dbReference type="InterPro" id="IPR017896">
    <property type="entry name" value="4Fe4S_Fe-S-bd"/>
</dbReference>
<protein>
    <submittedName>
        <fullName evidence="10">Disulfide reductase</fullName>
    </submittedName>
</protein>
<dbReference type="Pfam" id="PF00037">
    <property type="entry name" value="Fer4"/>
    <property type="match status" value="1"/>
</dbReference>
<reference evidence="11" key="1">
    <citation type="submission" date="2016-06" db="EMBL/GenBank/DDBJ databases">
        <title>Draft genome sequence of Desulfoplanes formicivorans strain Pf12B.</title>
        <authorList>
            <person name="Watanabe M."/>
            <person name="Kojima H."/>
            <person name="Fukui M."/>
        </authorList>
    </citation>
    <scope>NUCLEOTIDE SEQUENCE [LARGE SCALE GENOMIC DNA]</scope>
    <source>
        <strain evidence="11">Pf12B</strain>
    </source>
</reference>
<keyword evidence="5" id="KW-0285">Flavoprotein</keyword>
<dbReference type="EMBL" id="BDFE01000015">
    <property type="protein sequence ID" value="GAU08582.1"/>
    <property type="molecule type" value="Genomic_DNA"/>
</dbReference>
<dbReference type="InterPro" id="IPR017900">
    <property type="entry name" value="4Fe4S_Fe_S_CS"/>
</dbReference>
<dbReference type="Gene3D" id="3.50.50.60">
    <property type="entry name" value="FAD/NAD(P)-binding domain"/>
    <property type="match status" value="1"/>
</dbReference>
<comment type="caution">
    <text evidence="10">The sequence shown here is derived from an EMBL/GenBank/DDBJ whole genome shotgun (WGS) entry which is preliminary data.</text>
</comment>
<dbReference type="GO" id="GO:0051539">
    <property type="term" value="F:4 iron, 4 sulfur cluster binding"/>
    <property type="evidence" value="ECO:0007669"/>
    <property type="project" value="UniProtKB-KW"/>
</dbReference>
<dbReference type="InterPro" id="IPR036188">
    <property type="entry name" value="FAD/NAD-bd_sf"/>
</dbReference>
<evidence type="ECO:0000256" key="1">
    <source>
        <dbReference type="ARBA" id="ARBA00001974"/>
    </source>
</evidence>
<keyword evidence="3" id="KW-0004">4Fe-4S</keyword>
<evidence type="ECO:0000256" key="8">
    <source>
        <dbReference type="ARBA" id="ARBA00023014"/>
    </source>
</evidence>
<comment type="cofactor">
    <cofactor evidence="1">
        <name>FAD</name>
        <dbReference type="ChEBI" id="CHEBI:57692"/>
    </cofactor>
</comment>
<dbReference type="Gene3D" id="3.30.70.20">
    <property type="match status" value="2"/>
</dbReference>
<keyword evidence="6" id="KW-0560">Oxidoreductase</keyword>
<keyword evidence="4" id="KW-0479">Metal-binding</keyword>
<feature type="domain" description="4Fe-4S ferredoxin-type" evidence="9">
    <location>
        <begin position="626"/>
        <end position="655"/>
    </location>
</feature>
<evidence type="ECO:0000256" key="4">
    <source>
        <dbReference type="ARBA" id="ARBA00022723"/>
    </source>
</evidence>
<gene>
    <name evidence="10" type="ORF">DPF_1295</name>
</gene>
<dbReference type="STRING" id="1592317.DPF_1295"/>
<evidence type="ECO:0000256" key="3">
    <source>
        <dbReference type="ARBA" id="ARBA00022485"/>
    </source>
</evidence>
<dbReference type="GO" id="GO:0016491">
    <property type="term" value="F:oxidoreductase activity"/>
    <property type="evidence" value="ECO:0007669"/>
    <property type="project" value="UniProtKB-KW"/>
</dbReference>
<dbReference type="PROSITE" id="PS00198">
    <property type="entry name" value="4FE4S_FER_1"/>
    <property type="match status" value="3"/>
</dbReference>
<evidence type="ECO:0000313" key="11">
    <source>
        <dbReference type="Proteomes" id="UP000095200"/>
    </source>
</evidence>
<dbReference type="OrthoDB" id="9758544at2"/>
<dbReference type="InterPro" id="IPR039650">
    <property type="entry name" value="HdrA-like"/>
</dbReference>
<dbReference type="SUPFAM" id="SSF54862">
    <property type="entry name" value="4Fe-4S ferredoxins"/>
    <property type="match status" value="1"/>
</dbReference>